<evidence type="ECO:0000313" key="3">
    <source>
        <dbReference type="Proteomes" id="UP000614460"/>
    </source>
</evidence>
<reference evidence="2" key="1">
    <citation type="journal article" date="2014" name="Int. J. Syst. Evol. Microbiol.">
        <title>Complete genome sequence of Corynebacterium casei LMG S-19264T (=DSM 44701T), isolated from a smear-ripened cheese.</title>
        <authorList>
            <consortium name="US DOE Joint Genome Institute (JGI-PGF)"/>
            <person name="Walter F."/>
            <person name="Albersmeier A."/>
            <person name="Kalinowski J."/>
            <person name="Ruckert C."/>
        </authorList>
    </citation>
    <scope>NUCLEOTIDE SEQUENCE</scope>
    <source>
        <strain evidence="2">CGMCC 1.15966</strain>
    </source>
</reference>
<organism evidence="2 3">
    <name type="scientific">Sphingobacterium cellulitidis</name>
    <dbReference type="NCBI Taxonomy" id="1768011"/>
    <lineage>
        <taxon>Bacteria</taxon>
        <taxon>Pseudomonadati</taxon>
        <taxon>Bacteroidota</taxon>
        <taxon>Sphingobacteriia</taxon>
        <taxon>Sphingobacteriales</taxon>
        <taxon>Sphingobacteriaceae</taxon>
        <taxon>Sphingobacterium</taxon>
    </lineage>
</organism>
<feature type="chain" id="PRO_5034987113" description="3-keto-disaccharide hydrolase domain-containing protein" evidence="1">
    <location>
        <begin position="21"/>
        <end position="231"/>
    </location>
</feature>
<dbReference type="Proteomes" id="UP000614460">
    <property type="component" value="Unassembled WGS sequence"/>
</dbReference>
<dbReference type="RefSeq" id="WP_220476588.1">
    <property type="nucleotide sequence ID" value="NZ_BMKM01000001.1"/>
</dbReference>
<keyword evidence="3" id="KW-1185">Reference proteome</keyword>
<dbReference type="AlphaFoldDB" id="A0A8H9KUL1"/>
<dbReference type="EMBL" id="BMKM01000001">
    <property type="protein sequence ID" value="GGE12470.1"/>
    <property type="molecule type" value="Genomic_DNA"/>
</dbReference>
<keyword evidence="1" id="KW-0732">Signal</keyword>
<reference evidence="2" key="2">
    <citation type="submission" date="2020-09" db="EMBL/GenBank/DDBJ databases">
        <authorList>
            <person name="Sun Q."/>
            <person name="Zhou Y."/>
        </authorList>
    </citation>
    <scope>NUCLEOTIDE SEQUENCE</scope>
    <source>
        <strain evidence="2">CGMCC 1.15966</strain>
    </source>
</reference>
<evidence type="ECO:0008006" key="4">
    <source>
        <dbReference type="Google" id="ProtNLM"/>
    </source>
</evidence>
<evidence type="ECO:0000313" key="2">
    <source>
        <dbReference type="EMBL" id="GGE12470.1"/>
    </source>
</evidence>
<accession>A0A8H9KUL1</accession>
<gene>
    <name evidence="2" type="ORF">GCM10011516_07830</name>
</gene>
<evidence type="ECO:0000256" key="1">
    <source>
        <dbReference type="SAM" id="SignalP"/>
    </source>
</evidence>
<sequence length="231" mass="26795">MMKKYKITALFSLFAIVAFGQNLTYKKQEFELNNVKASVVKLKGQKVLKMERDLEVLPFEKDNMVSTVDEPTYAKLKGVNFENGIIEVKVLSRLLESAPDFARGFIGVAFGIDESNSKFQSIYIRPTNGRAENQFRRNHSVQYFSYPDYKFDRLRKEFPETYETYADIGLDEWITLRLEINDRKVHLYINGQKHPSFIVEEMKGDTKSGSVALWVDIGTEGYFKDLKIIKK</sequence>
<name>A0A8H9KUL1_9SPHI</name>
<comment type="caution">
    <text evidence="2">The sequence shown here is derived from an EMBL/GenBank/DDBJ whole genome shotgun (WGS) entry which is preliminary data.</text>
</comment>
<proteinExistence type="predicted"/>
<dbReference type="Gene3D" id="2.60.120.560">
    <property type="entry name" value="Exo-inulinase, domain 1"/>
    <property type="match status" value="1"/>
</dbReference>
<protein>
    <recommendedName>
        <fullName evidence="4">3-keto-disaccharide hydrolase domain-containing protein</fullName>
    </recommendedName>
</protein>
<feature type="signal peptide" evidence="1">
    <location>
        <begin position="1"/>
        <end position="20"/>
    </location>
</feature>